<dbReference type="AlphaFoldDB" id="A0A395NCM2"/>
<protein>
    <recommendedName>
        <fullName evidence="3">ABM domain-containing protein</fullName>
    </recommendedName>
</protein>
<proteinExistence type="predicted"/>
<gene>
    <name evidence="1" type="ORF">TARUN_8566</name>
</gene>
<evidence type="ECO:0000313" key="2">
    <source>
        <dbReference type="Proteomes" id="UP000266272"/>
    </source>
</evidence>
<organism evidence="1 2">
    <name type="scientific">Trichoderma arundinaceum</name>
    <dbReference type="NCBI Taxonomy" id="490622"/>
    <lineage>
        <taxon>Eukaryota</taxon>
        <taxon>Fungi</taxon>
        <taxon>Dikarya</taxon>
        <taxon>Ascomycota</taxon>
        <taxon>Pezizomycotina</taxon>
        <taxon>Sordariomycetes</taxon>
        <taxon>Hypocreomycetidae</taxon>
        <taxon>Hypocreales</taxon>
        <taxon>Hypocreaceae</taxon>
        <taxon>Trichoderma</taxon>
    </lineage>
</organism>
<dbReference type="Proteomes" id="UP000266272">
    <property type="component" value="Unassembled WGS sequence"/>
</dbReference>
<dbReference type="PANTHER" id="PTHR40624:SF1">
    <property type="entry name" value="BIOSYNTHESIS MONOOXYGENASE, PUTATIVE (AFU_ORTHOLOGUE AFUA_1G12025)-RELATED"/>
    <property type="match status" value="1"/>
</dbReference>
<reference evidence="1 2" key="1">
    <citation type="journal article" date="2018" name="PLoS Pathog.">
        <title>Evolution of structural diversity of trichothecenes, a family of toxins produced by plant pathogenic and entomopathogenic fungi.</title>
        <authorList>
            <person name="Proctor R.H."/>
            <person name="McCormick S.P."/>
            <person name="Kim H.S."/>
            <person name="Cardoza R.E."/>
            <person name="Stanley A.M."/>
            <person name="Lindo L."/>
            <person name="Kelly A."/>
            <person name="Brown D.W."/>
            <person name="Lee T."/>
            <person name="Vaughan M.M."/>
            <person name="Alexander N.J."/>
            <person name="Busman M."/>
            <person name="Gutierrez S."/>
        </authorList>
    </citation>
    <scope>NUCLEOTIDE SEQUENCE [LARGE SCALE GENOMIC DNA]</scope>
    <source>
        <strain evidence="1 2">IBT 40837</strain>
    </source>
</reference>
<sequence>MPIAEAYPAVLATVKVKDDKKKDQVIVNLQRLNEFIRVSNPQCVARSYFTSPIKKEPGSYLVGHLEIYADESRRAATQASQEYKLYRDSLLNEQLSEADESVTLWQVAGGFLSRKNEHPTAKAGVLMVAKFTSLDGDNTQKLVKELQNFCNWVETNEPSTYTYCLFTSQTAAKEVLLFERYKDVPSLKVHGSTQEFKSMLRLSILLLFNKDGS</sequence>
<evidence type="ECO:0000313" key="1">
    <source>
        <dbReference type="EMBL" id="RFU73694.1"/>
    </source>
</evidence>
<dbReference type="OrthoDB" id="10011777at2759"/>
<dbReference type="Gene3D" id="3.30.70.100">
    <property type="match status" value="1"/>
</dbReference>
<accession>A0A395NCM2</accession>
<dbReference type="InterPro" id="IPR011008">
    <property type="entry name" value="Dimeric_a/b-barrel"/>
</dbReference>
<dbReference type="STRING" id="490622.A0A395NCM2"/>
<dbReference type="SUPFAM" id="SSF54909">
    <property type="entry name" value="Dimeric alpha+beta barrel"/>
    <property type="match status" value="1"/>
</dbReference>
<evidence type="ECO:0008006" key="3">
    <source>
        <dbReference type="Google" id="ProtNLM"/>
    </source>
</evidence>
<dbReference type="EMBL" id="PXOA01000618">
    <property type="protein sequence ID" value="RFU73694.1"/>
    <property type="molecule type" value="Genomic_DNA"/>
</dbReference>
<comment type="caution">
    <text evidence="1">The sequence shown here is derived from an EMBL/GenBank/DDBJ whole genome shotgun (WGS) entry which is preliminary data.</text>
</comment>
<dbReference type="PANTHER" id="PTHR40624">
    <property type="entry name" value="BIOSYNTHESIS MONOOXYGENASE, PUTATIVE (AFU_ORTHOLOGUE AFUA_1G12025)-RELATED"/>
    <property type="match status" value="1"/>
</dbReference>
<name>A0A395NCM2_TRIAR</name>
<keyword evidence="2" id="KW-1185">Reference proteome</keyword>